<reference evidence="4 5" key="1">
    <citation type="submission" date="2016-10" db="EMBL/GenBank/DDBJ databases">
        <authorList>
            <person name="de Groot N.N."/>
        </authorList>
    </citation>
    <scope>NUCLEOTIDE SEQUENCE [LARGE SCALE GENOMIC DNA]</scope>
    <source>
        <strain evidence="4 5">DSM 28286</strain>
    </source>
</reference>
<dbReference type="GO" id="GO:0005975">
    <property type="term" value="P:carbohydrate metabolic process"/>
    <property type="evidence" value="ECO:0007669"/>
    <property type="project" value="InterPro"/>
</dbReference>
<dbReference type="PROSITE" id="PS51762">
    <property type="entry name" value="GH16_2"/>
    <property type="match status" value="1"/>
</dbReference>
<feature type="signal peptide" evidence="2">
    <location>
        <begin position="1"/>
        <end position="28"/>
    </location>
</feature>
<organism evidence="4 5">
    <name type="scientific">Parafilimonas terrae</name>
    <dbReference type="NCBI Taxonomy" id="1465490"/>
    <lineage>
        <taxon>Bacteria</taxon>
        <taxon>Pseudomonadati</taxon>
        <taxon>Bacteroidota</taxon>
        <taxon>Chitinophagia</taxon>
        <taxon>Chitinophagales</taxon>
        <taxon>Chitinophagaceae</taxon>
        <taxon>Parafilimonas</taxon>
    </lineage>
</organism>
<comment type="similarity">
    <text evidence="1">Belongs to the glycosyl hydrolase 16 family.</text>
</comment>
<keyword evidence="4" id="KW-0378">Hydrolase</keyword>
<feature type="domain" description="GH16" evidence="3">
    <location>
        <begin position="46"/>
        <end position="266"/>
    </location>
</feature>
<gene>
    <name evidence="4" type="ORF">SAMN05444277_11577</name>
</gene>
<evidence type="ECO:0000313" key="4">
    <source>
        <dbReference type="EMBL" id="SFQ50279.1"/>
    </source>
</evidence>
<dbReference type="PANTHER" id="PTHR10963">
    <property type="entry name" value="GLYCOSYL HYDROLASE-RELATED"/>
    <property type="match status" value="1"/>
</dbReference>
<evidence type="ECO:0000256" key="2">
    <source>
        <dbReference type="SAM" id="SignalP"/>
    </source>
</evidence>
<sequence>MKKMFTAFVKCSVAFIGCFFFFNPKLLAQPSIRDVVGASVFKLVWADEFNQPVIDTTAWNFETGGHGWGNHEQEYYQRDNASIENGNLVITARKQQAGFNKYTSSRMTTEGKKEFLYGRIEARIKMPVGQGFWPAFWMLGANIKTVDWPASGEIDIMEHINTDSLIYGTLHWDDNGHVFKGDTILSTPAQYHVYSIEWDASSIKWFVDNTEYYKADITGGAKTEFHKSFFILLNFAVGGDWPGQEVNESLLPAKMYIDYVRVYQQQ</sequence>
<dbReference type="Proteomes" id="UP000199031">
    <property type="component" value="Unassembled WGS sequence"/>
</dbReference>
<dbReference type="OrthoDB" id="9809583at2"/>
<evidence type="ECO:0000313" key="5">
    <source>
        <dbReference type="Proteomes" id="UP000199031"/>
    </source>
</evidence>
<evidence type="ECO:0000259" key="3">
    <source>
        <dbReference type="PROSITE" id="PS51762"/>
    </source>
</evidence>
<dbReference type="SUPFAM" id="SSF49899">
    <property type="entry name" value="Concanavalin A-like lectins/glucanases"/>
    <property type="match status" value="1"/>
</dbReference>
<dbReference type="GO" id="GO:0004553">
    <property type="term" value="F:hydrolase activity, hydrolyzing O-glycosyl compounds"/>
    <property type="evidence" value="ECO:0007669"/>
    <property type="project" value="InterPro"/>
</dbReference>
<protein>
    <submittedName>
        <fullName evidence="4">Glycosyl hydrolases family 16</fullName>
    </submittedName>
</protein>
<evidence type="ECO:0000256" key="1">
    <source>
        <dbReference type="ARBA" id="ARBA00006865"/>
    </source>
</evidence>
<dbReference type="RefSeq" id="WP_090662511.1">
    <property type="nucleotide sequence ID" value="NZ_FOXQ01000015.1"/>
</dbReference>
<keyword evidence="2" id="KW-0732">Signal</keyword>
<dbReference type="InterPro" id="IPR000757">
    <property type="entry name" value="Beta-glucanase-like"/>
</dbReference>
<dbReference type="STRING" id="1465490.SAMN05444277_11577"/>
<proteinExistence type="inferred from homology"/>
<dbReference type="Gene3D" id="2.60.120.200">
    <property type="match status" value="1"/>
</dbReference>
<dbReference type="EMBL" id="FOXQ01000015">
    <property type="protein sequence ID" value="SFQ50279.1"/>
    <property type="molecule type" value="Genomic_DNA"/>
</dbReference>
<dbReference type="InterPro" id="IPR013320">
    <property type="entry name" value="ConA-like_dom_sf"/>
</dbReference>
<dbReference type="AlphaFoldDB" id="A0A1I5Z1H5"/>
<feature type="chain" id="PRO_5011573094" evidence="2">
    <location>
        <begin position="29"/>
        <end position="266"/>
    </location>
</feature>
<dbReference type="Pfam" id="PF00722">
    <property type="entry name" value="Glyco_hydro_16"/>
    <property type="match status" value="1"/>
</dbReference>
<dbReference type="PANTHER" id="PTHR10963:SF55">
    <property type="entry name" value="GLYCOSIDE HYDROLASE FAMILY 16 PROTEIN"/>
    <property type="match status" value="1"/>
</dbReference>
<dbReference type="CDD" id="cd08023">
    <property type="entry name" value="GH16_laminarinase_like"/>
    <property type="match status" value="1"/>
</dbReference>
<dbReference type="InterPro" id="IPR050546">
    <property type="entry name" value="Glycosyl_Hydrlase_16"/>
</dbReference>
<accession>A0A1I5Z1H5</accession>
<name>A0A1I5Z1H5_9BACT</name>
<keyword evidence="5" id="KW-1185">Reference proteome</keyword>